<dbReference type="Pfam" id="PF08275">
    <property type="entry name" value="DNAG_N"/>
    <property type="match status" value="1"/>
</dbReference>
<comment type="cofactor">
    <cofactor evidence="12 13 14">
        <name>Zn(2+)</name>
        <dbReference type="ChEBI" id="CHEBI:29105"/>
    </cofactor>
    <text evidence="12 13 14">Binds 1 zinc ion per monomer.</text>
</comment>
<dbReference type="GO" id="GO:1990077">
    <property type="term" value="C:primosome complex"/>
    <property type="evidence" value="ECO:0007669"/>
    <property type="project" value="UniProtKB-KW"/>
</dbReference>
<name>A0A975FB53_9GAMM</name>
<evidence type="ECO:0000256" key="7">
    <source>
        <dbReference type="ARBA" id="ARBA00022771"/>
    </source>
</evidence>
<dbReference type="InterPro" id="IPR002694">
    <property type="entry name" value="Znf_CHC2"/>
</dbReference>
<dbReference type="SUPFAM" id="SSF56731">
    <property type="entry name" value="DNA primase core"/>
    <property type="match status" value="1"/>
</dbReference>
<dbReference type="InterPro" id="IPR013264">
    <property type="entry name" value="DNAG_N"/>
</dbReference>
<dbReference type="GO" id="GO:0006269">
    <property type="term" value="P:DNA replication, synthesis of primer"/>
    <property type="evidence" value="ECO:0007669"/>
    <property type="project" value="UniProtKB-UniRule"/>
</dbReference>
<dbReference type="FunFam" id="3.40.1360.10:FF:000002">
    <property type="entry name" value="DNA primase"/>
    <property type="match status" value="1"/>
</dbReference>
<comment type="subunit">
    <text evidence="12">Monomer. Interacts with DnaB.</text>
</comment>
<dbReference type="SUPFAM" id="SSF117023">
    <property type="entry name" value="DNA primase DnaG, C-terminal domain"/>
    <property type="match status" value="1"/>
</dbReference>
<dbReference type="PANTHER" id="PTHR30313:SF2">
    <property type="entry name" value="DNA PRIMASE"/>
    <property type="match status" value="1"/>
</dbReference>
<evidence type="ECO:0000313" key="16">
    <source>
        <dbReference type="EMBL" id="QTR54776.1"/>
    </source>
</evidence>
<keyword evidence="9" id="KW-0460">Magnesium</keyword>
<dbReference type="InterPro" id="IPR006295">
    <property type="entry name" value="DNA_primase_DnaG"/>
</dbReference>
<dbReference type="KEGG" id="tun:J9260_06715"/>
<evidence type="ECO:0000256" key="14">
    <source>
        <dbReference type="PIRSR" id="PIRSR002811-1"/>
    </source>
</evidence>
<proteinExistence type="inferred from homology"/>
<dbReference type="Gene3D" id="3.40.1360.10">
    <property type="match status" value="1"/>
</dbReference>
<dbReference type="Pfam" id="PF13662">
    <property type="entry name" value="Toprim_4"/>
    <property type="match status" value="1"/>
</dbReference>
<dbReference type="Gene3D" id="1.10.860.10">
    <property type="entry name" value="DNAb Helicase, Chain A"/>
    <property type="match status" value="1"/>
</dbReference>
<dbReference type="InterPro" id="IPR016136">
    <property type="entry name" value="DNA_helicase_N/primase_C"/>
</dbReference>
<evidence type="ECO:0000256" key="11">
    <source>
        <dbReference type="ARBA" id="ARBA00023163"/>
    </source>
</evidence>
<dbReference type="InterPro" id="IPR013173">
    <property type="entry name" value="DNA_primase_DnaG_DnaB-bd_dom"/>
</dbReference>
<dbReference type="SMART" id="SM00766">
    <property type="entry name" value="DnaG_DnaB_bind"/>
    <property type="match status" value="1"/>
</dbReference>
<dbReference type="EMBL" id="CP072793">
    <property type="protein sequence ID" value="QTR54776.1"/>
    <property type="molecule type" value="Genomic_DNA"/>
</dbReference>
<evidence type="ECO:0000256" key="10">
    <source>
        <dbReference type="ARBA" id="ARBA00023125"/>
    </source>
</evidence>
<comment type="catalytic activity">
    <reaction evidence="12">
        <text>ssDNA + n NTP = ssDNA/pppN(pN)n-1 hybrid + (n-1) diphosphate.</text>
        <dbReference type="EC" id="2.7.7.101"/>
    </reaction>
</comment>
<dbReference type="GO" id="GO:0003677">
    <property type="term" value="F:DNA binding"/>
    <property type="evidence" value="ECO:0007669"/>
    <property type="project" value="UniProtKB-KW"/>
</dbReference>
<dbReference type="SUPFAM" id="SSF57783">
    <property type="entry name" value="Zinc beta-ribbon"/>
    <property type="match status" value="1"/>
</dbReference>
<dbReference type="InterPro" id="IPR050219">
    <property type="entry name" value="DnaG_primase"/>
</dbReference>
<dbReference type="EC" id="2.7.7.101" evidence="12"/>
<dbReference type="InterPro" id="IPR036977">
    <property type="entry name" value="DNA_primase_Znf_CHC2"/>
</dbReference>
<dbReference type="Pfam" id="PF08278">
    <property type="entry name" value="DnaG_DnaB_bind"/>
    <property type="match status" value="1"/>
</dbReference>
<evidence type="ECO:0000313" key="17">
    <source>
        <dbReference type="Proteomes" id="UP000672009"/>
    </source>
</evidence>
<keyword evidence="6 12" id="KW-0479">Metal-binding</keyword>
<dbReference type="GO" id="GO:0005737">
    <property type="term" value="C:cytoplasm"/>
    <property type="evidence" value="ECO:0007669"/>
    <property type="project" value="TreeGrafter"/>
</dbReference>
<dbReference type="GO" id="GO:0003899">
    <property type="term" value="F:DNA-directed RNA polymerase activity"/>
    <property type="evidence" value="ECO:0007669"/>
    <property type="project" value="UniProtKB-UniRule"/>
</dbReference>
<keyword evidence="11 12" id="KW-0804">Transcription</keyword>
<evidence type="ECO:0000256" key="5">
    <source>
        <dbReference type="ARBA" id="ARBA00022705"/>
    </source>
</evidence>
<dbReference type="GO" id="GO:0008270">
    <property type="term" value="F:zinc ion binding"/>
    <property type="evidence" value="ECO:0007669"/>
    <property type="project" value="UniProtKB-UniRule"/>
</dbReference>
<keyword evidence="5 12" id="KW-0235">DNA replication</keyword>
<feature type="zinc finger region" description="CHC2-type" evidence="12 14">
    <location>
        <begin position="43"/>
        <end position="67"/>
    </location>
</feature>
<dbReference type="InterPro" id="IPR006171">
    <property type="entry name" value="TOPRIM_dom"/>
</dbReference>
<dbReference type="NCBIfam" id="TIGR01391">
    <property type="entry name" value="dnaG"/>
    <property type="match status" value="1"/>
</dbReference>
<comment type="function">
    <text evidence="12 13">RNA polymerase that catalyzes the synthesis of short RNA molecules used as primers for DNA polymerase during DNA replication.</text>
</comment>
<dbReference type="InterPro" id="IPR030846">
    <property type="entry name" value="DnaG_bac"/>
</dbReference>
<evidence type="ECO:0000256" key="2">
    <source>
        <dbReference type="ARBA" id="ARBA00022515"/>
    </source>
</evidence>
<dbReference type="FunFam" id="3.90.980.10:FF:000001">
    <property type="entry name" value="DNA primase"/>
    <property type="match status" value="1"/>
</dbReference>
<accession>A0A975FB53</accession>
<evidence type="ECO:0000256" key="13">
    <source>
        <dbReference type="PIRNR" id="PIRNR002811"/>
    </source>
</evidence>
<protein>
    <recommendedName>
        <fullName evidence="12 13">DNA primase</fullName>
        <ecNumber evidence="12">2.7.7.101</ecNumber>
    </recommendedName>
</protein>
<evidence type="ECO:0000259" key="15">
    <source>
        <dbReference type="PROSITE" id="PS50880"/>
    </source>
</evidence>
<dbReference type="SMART" id="SM00493">
    <property type="entry name" value="TOPRIM"/>
    <property type="match status" value="1"/>
</dbReference>
<dbReference type="Gene3D" id="3.90.580.10">
    <property type="entry name" value="Zinc finger, CHC2-type domain"/>
    <property type="match status" value="1"/>
</dbReference>
<comment type="domain">
    <text evidence="12">Contains an N-terminal zinc-binding domain, a central core domain that contains the primase activity, and a C-terminal DnaB-binding domain.</text>
</comment>
<dbReference type="InterPro" id="IPR034151">
    <property type="entry name" value="TOPRIM_DnaG_bac"/>
</dbReference>
<organism evidence="16 17">
    <name type="scientific">Thiothrix unzii</name>
    <dbReference type="NCBI Taxonomy" id="111769"/>
    <lineage>
        <taxon>Bacteria</taxon>
        <taxon>Pseudomonadati</taxon>
        <taxon>Pseudomonadota</taxon>
        <taxon>Gammaproteobacteria</taxon>
        <taxon>Thiotrichales</taxon>
        <taxon>Thiotrichaceae</taxon>
        <taxon>Thiothrix</taxon>
    </lineage>
</organism>
<keyword evidence="2 12" id="KW-0639">Primosome</keyword>
<reference evidence="16" key="1">
    <citation type="submission" date="2021-04" db="EMBL/GenBank/DDBJ databases">
        <title>Genomics, taxonomy and metabolism of representatives of sulfur bacteria of the genus Thiothrix: Thiothrix fructosivorans QT, Thiothrix unzii A1T and three new species, Thiothrix subterranea sp. nov., Thiothrix litoralis sp. nov. and 'Candidatus Thiothrix anitrata' sp. nov.</title>
        <authorList>
            <person name="Ravin N.V."/>
            <person name="Smolyakov D."/>
            <person name="Rudenko T.S."/>
            <person name="Mardanov A.V."/>
            <person name="Beletsky A.V."/>
            <person name="Markov N.D."/>
            <person name="Fomenkov A.I."/>
            <person name="Roberts R.J."/>
            <person name="Karnachuk O.V."/>
            <person name="Novikov A."/>
            <person name="Grabovich M.Y."/>
        </authorList>
    </citation>
    <scope>NUCLEOTIDE SEQUENCE</scope>
    <source>
        <strain evidence="16">A1</strain>
    </source>
</reference>
<evidence type="ECO:0000256" key="4">
    <source>
        <dbReference type="ARBA" id="ARBA00022695"/>
    </source>
</evidence>
<dbReference type="Pfam" id="PF01807">
    <property type="entry name" value="Zn_ribbon_DnaG"/>
    <property type="match status" value="1"/>
</dbReference>
<gene>
    <name evidence="12" type="primary">dnaG</name>
    <name evidence="16" type="ORF">J9260_06715</name>
</gene>
<keyword evidence="7 12" id="KW-0863">Zinc-finger</keyword>
<dbReference type="GO" id="GO:0000428">
    <property type="term" value="C:DNA-directed RNA polymerase complex"/>
    <property type="evidence" value="ECO:0007669"/>
    <property type="project" value="UniProtKB-KW"/>
</dbReference>
<keyword evidence="17" id="KW-1185">Reference proteome</keyword>
<evidence type="ECO:0000256" key="6">
    <source>
        <dbReference type="ARBA" id="ARBA00022723"/>
    </source>
</evidence>
<dbReference type="PROSITE" id="PS50880">
    <property type="entry name" value="TOPRIM"/>
    <property type="match status" value="1"/>
</dbReference>
<sequence length="596" mass="67305">MTNTVGRIPKDFIDQLLTRVDIIDVIGSRVPLKKAGREYQACCPFHNEKTASFTVSPTKQFYHCFGCGAHGSAISFLMEYEHLAYPEAIEALARTAGVQVPREGAEDAPKRKPTNKSLYTLMEEATNWFQAQLPQNPAAREYLQQRGLSADIISRFGIGYAPSGWDNLGRKLAAYGEEKLLATGMATQNEAGKVYDRFRERIMFPIRDKRGRVIGFGGRVLGNDTPKYLNSPETEIFHKGSELYGLFEARQHTRKLERLLVVEGYMDVIALAQYGITYAVATLGTATTPEHVRLLFRTVPEIIFCFDGDRAGKQAAWRALENALPELQDDKNVGFLFLPNGEDPDSHVRQIGKEAFEASLQKALPLTKFFMIGLNNQLGFRENATLNVTEERTKFVKEAAMLMAKMPNILQKRQLMPELVRMGALDPGQKKIFNQYAKNNAPEAPPIRQSRLNEQTVRRTPMRHAIALLLDYPNLAQEVGNPEQWARYEVAGLDLFLAILEIIEAHPHIQTAALVERFRATEYEAALSRLTSGQFQYPADSDIPLKEFRDCLTQIRRQAQQQQLDKLLQQEQVEGLTAQERNDLLCLLSELHHLPG</sequence>
<dbReference type="PIRSF" id="PIRSF002811">
    <property type="entry name" value="DnaG"/>
    <property type="match status" value="1"/>
</dbReference>
<evidence type="ECO:0000256" key="8">
    <source>
        <dbReference type="ARBA" id="ARBA00022833"/>
    </source>
</evidence>
<dbReference type="AlphaFoldDB" id="A0A975FB53"/>
<dbReference type="CDD" id="cd03364">
    <property type="entry name" value="TOPRIM_DnaG_primases"/>
    <property type="match status" value="1"/>
</dbReference>
<evidence type="ECO:0000256" key="1">
    <source>
        <dbReference type="ARBA" id="ARBA00022478"/>
    </source>
</evidence>
<evidence type="ECO:0000256" key="3">
    <source>
        <dbReference type="ARBA" id="ARBA00022679"/>
    </source>
</evidence>
<keyword evidence="3 12" id="KW-0808">Transferase</keyword>
<evidence type="ECO:0000256" key="9">
    <source>
        <dbReference type="ARBA" id="ARBA00022842"/>
    </source>
</evidence>
<feature type="domain" description="Toprim" evidence="15">
    <location>
        <begin position="257"/>
        <end position="339"/>
    </location>
</feature>
<dbReference type="InterPro" id="IPR037068">
    <property type="entry name" value="DNA_primase_core_N_sf"/>
</dbReference>
<dbReference type="FunFam" id="3.90.580.10:FF:000001">
    <property type="entry name" value="DNA primase"/>
    <property type="match status" value="1"/>
</dbReference>
<keyword evidence="4 12" id="KW-0548">Nucleotidyltransferase</keyword>
<comment type="similarity">
    <text evidence="12 13">Belongs to the DnaG primase family.</text>
</comment>
<dbReference type="HAMAP" id="MF_00974">
    <property type="entry name" value="DNA_primase_DnaG"/>
    <property type="match status" value="1"/>
</dbReference>
<evidence type="ECO:0000256" key="12">
    <source>
        <dbReference type="HAMAP-Rule" id="MF_00974"/>
    </source>
</evidence>
<dbReference type="Proteomes" id="UP000672009">
    <property type="component" value="Chromosome"/>
</dbReference>
<dbReference type="SMART" id="SM00400">
    <property type="entry name" value="ZnF_CHCC"/>
    <property type="match status" value="1"/>
</dbReference>
<keyword evidence="10 12" id="KW-0238">DNA-binding</keyword>
<dbReference type="RefSeq" id="WP_210220250.1">
    <property type="nucleotide sequence ID" value="NZ_CP072793.1"/>
</dbReference>
<keyword evidence="8 12" id="KW-0862">Zinc</keyword>
<dbReference type="PANTHER" id="PTHR30313">
    <property type="entry name" value="DNA PRIMASE"/>
    <property type="match status" value="1"/>
</dbReference>
<keyword evidence="1 12" id="KW-0240">DNA-directed RNA polymerase</keyword>
<dbReference type="Gene3D" id="3.90.980.10">
    <property type="entry name" value="DNA primase, catalytic core, N-terminal domain"/>
    <property type="match status" value="1"/>
</dbReference>